<dbReference type="Proteomes" id="UP000050973">
    <property type="component" value="Unassembled WGS sequence"/>
</dbReference>
<dbReference type="AlphaFoldDB" id="A0A0R1WP92"/>
<evidence type="ECO:0000313" key="2">
    <source>
        <dbReference type="Proteomes" id="UP000050973"/>
    </source>
</evidence>
<name>A0A0R1WP92_9LACO</name>
<sequence length="130" mass="14284">MGDFGLQLDQFVNQVEKLAVPNLEVQKAMTSAGAKVLEERLREATPRTNHKDVKYGHLQDNVMSQGTDINGEDNGNATVGFGKKAYIARFLNDGTIKMAATHFVDNARRASADDVFKAEKKVCDERLGGK</sequence>
<evidence type="ECO:0000313" key="1">
    <source>
        <dbReference type="EMBL" id="KRM16140.1"/>
    </source>
</evidence>
<dbReference type="RefSeq" id="WP_056984261.1">
    <property type="nucleotide sequence ID" value="NZ_AZGE01000005.1"/>
</dbReference>
<protein>
    <submittedName>
        <fullName evidence="1">Phage protein, hk97 gp10 family</fullName>
    </submittedName>
</protein>
<dbReference type="InterPro" id="IPR010064">
    <property type="entry name" value="HK97-gp10_tail"/>
</dbReference>
<dbReference type="PATRIC" id="fig|1423779.3.peg.1612"/>
<dbReference type="EMBL" id="AZGE01000005">
    <property type="protein sequence ID" value="KRM16140.1"/>
    <property type="molecule type" value="Genomic_DNA"/>
</dbReference>
<gene>
    <name evidence="1" type="ORF">FC49_GL001555</name>
</gene>
<dbReference type="NCBIfam" id="TIGR01725">
    <property type="entry name" value="phge_HK97_gp10"/>
    <property type="match status" value="1"/>
</dbReference>
<dbReference type="Pfam" id="PF04883">
    <property type="entry name" value="HK97-gp10_like"/>
    <property type="match status" value="1"/>
</dbReference>
<reference evidence="1 2" key="1">
    <citation type="journal article" date="2015" name="Genome Announc.">
        <title>Expanding the biotechnology potential of lactobacilli through comparative genomics of 213 strains and associated genera.</title>
        <authorList>
            <person name="Sun Z."/>
            <person name="Harris H.M."/>
            <person name="McCann A."/>
            <person name="Guo C."/>
            <person name="Argimon S."/>
            <person name="Zhang W."/>
            <person name="Yang X."/>
            <person name="Jeffery I.B."/>
            <person name="Cooney J.C."/>
            <person name="Kagawa T.F."/>
            <person name="Liu W."/>
            <person name="Song Y."/>
            <person name="Salvetti E."/>
            <person name="Wrobel A."/>
            <person name="Rasinkangas P."/>
            <person name="Parkhill J."/>
            <person name="Rea M.C."/>
            <person name="O'Sullivan O."/>
            <person name="Ritari J."/>
            <person name="Douillard F.P."/>
            <person name="Paul Ross R."/>
            <person name="Yang R."/>
            <person name="Briner A.E."/>
            <person name="Felis G.E."/>
            <person name="de Vos W.M."/>
            <person name="Barrangou R."/>
            <person name="Klaenhammer T.R."/>
            <person name="Caufield P.W."/>
            <person name="Cui Y."/>
            <person name="Zhang H."/>
            <person name="O'Toole P.W."/>
        </authorList>
    </citation>
    <scope>NUCLEOTIDE SEQUENCE [LARGE SCALE GENOMIC DNA]</scope>
    <source>
        <strain evidence="1 2">DSM 4864</strain>
    </source>
</reference>
<organism evidence="1 2">
    <name type="scientific">Limosilactobacillus oris DSM 4864</name>
    <dbReference type="NCBI Taxonomy" id="1423779"/>
    <lineage>
        <taxon>Bacteria</taxon>
        <taxon>Bacillati</taxon>
        <taxon>Bacillota</taxon>
        <taxon>Bacilli</taxon>
        <taxon>Lactobacillales</taxon>
        <taxon>Lactobacillaceae</taxon>
        <taxon>Limosilactobacillus</taxon>
    </lineage>
</organism>
<proteinExistence type="predicted"/>
<comment type="caution">
    <text evidence="1">The sequence shown here is derived from an EMBL/GenBank/DDBJ whole genome shotgun (WGS) entry which is preliminary data.</text>
</comment>
<accession>A0A0R1WP92</accession>